<dbReference type="InterPro" id="IPR050955">
    <property type="entry name" value="Plant_Biomass_Hydrol_Est"/>
</dbReference>
<dbReference type="Gene3D" id="3.40.50.1820">
    <property type="entry name" value="alpha/beta hydrolase"/>
    <property type="match status" value="1"/>
</dbReference>
<dbReference type="PANTHER" id="PTHR43037:SF5">
    <property type="entry name" value="FERULOYL ESTERASE"/>
    <property type="match status" value="1"/>
</dbReference>
<reference evidence="3 4" key="1">
    <citation type="submission" date="2020-04" db="EMBL/GenBank/DDBJ databases">
        <title>Azohydromonas sp. isolated from soil.</title>
        <authorList>
            <person name="Dahal R.H."/>
        </authorList>
    </citation>
    <scope>NUCLEOTIDE SEQUENCE [LARGE SCALE GENOMIC DNA]</scope>
    <source>
        <strain evidence="3 4">G-1-1-14</strain>
    </source>
</reference>
<dbReference type="RefSeq" id="WP_169162587.1">
    <property type="nucleotide sequence ID" value="NZ_JABBFW010000021.1"/>
</dbReference>
<dbReference type="PANTHER" id="PTHR43037">
    <property type="entry name" value="UNNAMED PRODUCT-RELATED"/>
    <property type="match status" value="1"/>
</dbReference>
<gene>
    <name evidence="3" type="ORF">HHL10_22190</name>
</gene>
<evidence type="ECO:0000313" key="3">
    <source>
        <dbReference type="EMBL" id="NML17685.1"/>
    </source>
</evidence>
<keyword evidence="2" id="KW-0378">Hydrolase</keyword>
<sequence length="226" mass="23261">MPDRARLSARPCDAPPLAHEAAVGLHRLDLDAATRPMALHVPVGWCADTPAPLAVMLHGAGGSAAQGGSLLEPFASHRGLLVLAPVSQGSTWDALRGDWGPDVAAIDAALAWLFARYRVDAAHLAVGGFSDGASYALGLALANAELFPRALALSPGFVPRAPGQTPNVAVFIAHGTGDAVLPIGPCSRRIVPGLRGVGVDVTYLEFNGGHEVPPEVASDAVTWVLK</sequence>
<evidence type="ECO:0000256" key="2">
    <source>
        <dbReference type="ARBA" id="ARBA00022801"/>
    </source>
</evidence>
<accession>A0A848FFS1</accession>
<organism evidence="3 4">
    <name type="scientific">Azohydromonas caseinilytica</name>
    <dbReference type="NCBI Taxonomy" id="2728836"/>
    <lineage>
        <taxon>Bacteria</taxon>
        <taxon>Pseudomonadati</taxon>
        <taxon>Pseudomonadota</taxon>
        <taxon>Betaproteobacteria</taxon>
        <taxon>Burkholderiales</taxon>
        <taxon>Sphaerotilaceae</taxon>
        <taxon>Azohydromonas</taxon>
    </lineage>
</organism>
<dbReference type="GO" id="GO:0016787">
    <property type="term" value="F:hydrolase activity"/>
    <property type="evidence" value="ECO:0007669"/>
    <property type="project" value="UniProtKB-KW"/>
</dbReference>
<evidence type="ECO:0000313" key="4">
    <source>
        <dbReference type="Proteomes" id="UP000574067"/>
    </source>
</evidence>
<keyword evidence="4" id="KW-1185">Reference proteome</keyword>
<dbReference type="EMBL" id="JABBFW010000021">
    <property type="protein sequence ID" value="NML17685.1"/>
    <property type="molecule type" value="Genomic_DNA"/>
</dbReference>
<comment type="caution">
    <text evidence="3">The sequence shown here is derived from an EMBL/GenBank/DDBJ whole genome shotgun (WGS) entry which is preliminary data.</text>
</comment>
<protein>
    <submittedName>
        <fullName evidence="3">Phospholipase</fullName>
    </submittedName>
</protein>
<dbReference type="AlphaFoldDB" id="A0A848FFS1"/>
<proteinExistence type="predicted"/>
<keyword evidence="1" id="KW-0732">Signal</keyword>
<dbReference type="InterPro" id="IPR029058">
    <property type="entry name" value="AB_hydrolase_fold"/>
</dbReference>
<name>A0A848FFS1_9BURK</name>
<dbReference type="Proteomes" id="UP000574067">
    <property type="component" value="Unassembled WGS sequence"/>
</dbReference>
<dbReference type="SUPFAM" id="SSF53474">
    <property type="entry name" value="alpha/beta-Hydrolases"/>
    <property type="match status" value="1"/>
</dbReference>
<evidence type="ECO:0000256" key="1">
    <source>
        <dbReference type="ARBA" id="ARBA00022729"/>
    </source>
</evidence>